<reference evidence="2" key="1">
    <citation type="journal article" date="2017" name="Nat. Microbiol.">
        <title>Global analysis of biosynthetic gene clusters reveals vast potential of secondary metabolite production in Penicillium species.</title>
        <authorList>
            <person name="Nielsen J.C."/>
            <person name="Grijseels S."/>
            <person name="Prigent S."/>
            <person name="Ji B."/>
            <person name="Dainat J."/>
            <person name="Nielsen K.F."/>
            <person name="Frisvad J.C."/>
            <person name="Workman M."/>
            <person name="Nielsen J."/>
        </authorList>
    </citation>
    <scope>NUCLEOTIDE SEQUENCE [LARGE SCALE GENOMIC DNA]</scope>
    <source>
        <strain evidence="2">IBT 31811</strain>
    </source>
</reference>
<sequence>MDYRQDVEKFLIYEEYLIAATVDAYSALPHPLAYAASFSHISRELDLINLGNCSVANASLPLSDTKAKLPNPSINLALKYVVLGRGTQNYSCPALNASSDLKATIKPIATGAAATLFDASCLASRSGALLHQLPAMLSNVPLGSISFIAALLGQGTKSTDLIIGQHYFNAGGDPVFDLSLSGSDSWIVAKKDAAVSAPVTEPSDNQSGNVPWLKLGHKDGCNIQEVYRVVTSQGDPPSMCTGQNETFQVAYAAEYWFYG</sequence>
<dbReference type="Proteomes" id="UP000191672">
    <property type="component" value="Unassembled WGS sequence"/>
</dbReference>
<comment type="caution">
    <text evidence="1">The sequence shown here is derived from an EMBL/GenBank/DDBJ whole genome shotgun (WGS) entry which is preliminary data.</text>
</comment>
<dbReference type="Pfam" id="PF11937">
    <property type="entry name" value="DUF3455"/>
    <property type="match status" value="1"/>
</dbReference>
<protein>
    <recommendedName>
        <fullName evidence="3">Malate dehydrogenase</fullName>
    </recommendedName>
</protein>
<gene>
    <name evidence="1" type="ORF">PENANT_c019G00903</name>
</gene>
<evidence type="ECO:0008006" key="3">
    <source>
        <dbReference type="Google" id="ProtNLM"/>
    </source>
</evidence>
<dbReference type="EMBL" id="MDYN01000019">
    <property type="protein sequence ID" value="OQD82973.1"/>
    <property type="molecule type" value="Genomic_DNA"/>
</dbReference>
<name>A0A1V6Q169_9EURO</name>
<evidence type="ECO:0000313" key="2">
    <source>
        <dbReference type="Proteomes" id="UP000191672"/>
    </source>
</evidence>
<accession>A0A1V6Q169</accession>
<organism evidence="1 2">
    <name type="scientific">Penicillium antarcticum</name>
    <dbReference type="NCBI Taxonomy" id="416450"/>
    <lineage>
        <taxon>Eukaryota</taxon>
        <taxon>Fungi</taxon>
        <taxon>Dikarya</taxon>
        <taxon>Ascomycota</taxon>
        <taxon>Pezizomycotina</taxon>
        <taxon>Eurotiomycetes</taxon>
        <taxon>Eurotiomycetidae</taxon>
        <taxon>Eurotiales</taxon>
        <taxon>Aspergillaceae</taxon>
        <taxon>Penicillium</taxon>
    </lineage>
</organism>
<dbReference type="AlphaFoldDB" id="A0A1V6Q169"/>
<dbReference type="PANTHER" id="PTHR35567:SF1">
    <property type="entry name" value="CONSERVED FUNGAL PROTEIN (AFU_ORTHOLOGUE AFUA_1G14230)"/>
    <property type="match status" value="1"/>
</dbReference>
<proteinExistence type="predicted"/>
<evidence type="ECO:0000313" key="1">
    <source>
        <dbReference type="EMBL" id="OQD82973.1"/>
    </source>
</evidence>
<keyword evidence="2" id="KW-1185">Reference proteome</keyword>
<dbReference type="InterPro" id="IPR021851">
    <property type="entry name" value="DUF3455"/>
</dbReference>
<dbReference type="PANTHER" id="PTHR35567">
    <property type="entry name" value="MALATE DEHYDROGENASE (AFU_ORTHOLOGUE AFUA_2G13800)"/>
    <property type="match status" value="1"/>
</dbReference>